<dbReference type="EMBL" id="MEUI01000040">
    <property type="protein sequence ID" value="OGC33114.1"/>
    <property type="molecule type" value="Genomic_DNA"/>
</dbReference>
<dbReference type="AlphaFoldDB" id="A0A1F4TKA1"/>
<accession>A0A1F4TKA1</accession>
<evidence type="ECO:0000313" key="1">
    <source>
        <dbReference type="EMBL" id="OGC33114.1"/>
    </source>
</evidence>
<evidence type="ECO:0000313" key="2">
    <source>
        <dbReference type="Proteomes" id="UP000177309"/>
    </source>
</evidence>
<comment type="caution">
    <text evidence="1">The sequence shown here is derived from an EMBL/GenBank/DDBJ whole genome shotgun (WGS) entry which is preliminary data.</text>
</comment>
<name>A0A1F4TKA1_UNCSA</name>
<dbReference type="Proteomes" id="UP000177309">
    <property type="component" value="Unassembled WGS sequence"/>
</dbReference>
<organism evidence="1 2">
    <name type="scientific">candidate division WOR-1 bacterium RIFOXYC2_FULL_41_25</name>
    <dbReference type="NCBI Taxonomy" id="1802586"/>
    <lineage>
        <taxon>Bacteria</taxon>
        <taxon>Bacillati</taxon>
        <taxon>Saganbacteria</taxon>
    </lineage>
</organism>
<proteinExistence type="predicted"/>
<sequence>MEISKIEEASQMTNTNNVDLGKVRGKACIYDTQKICCAPRLAFKICRGCPRATQFIRQNVVQNIFGKIKGLAITMMNMMSGGDIGGGFSGGAAGGGGAGGGGGGGG</sequence>
<reference evidence="1 2" key="1">
    <citation type="journal article" date="2016" name="Nat. Commun.">
        <title>Thousands of microbial genomes shed light on interconnected biogeochemical processes in an aquifer system.</title>
        <authorList>
            <person name="Anantharaman K."/>
            <person name="Brown C.T."/>
            <person name="Hug L.A."/>
            <person name="Sharon I."/>
            <person name="Castelle C.J."/>
            <person name="Probst A.J."/>
            <person name="Thomas B.C."/>
            <person name="Singh A."/>
            <person name="Wilkins M.J."/>
            <person name="Karaoz U."/>
            <person name="Brodie E.L."/>
            <person name="Williams K.H."/>
            <person name="Hubbard S.S."/>
            <person name="Banfield J.F."/>
        </authorList>
    </citation>
    <scope>NUCLEOTIDE SEQUENCE [LARGE SCALE GENOMIC DNA]</scope>
</reference>
<protein>
    <submittedName>
        <fullName evidence="1">Uncharacterized protein</fullName>
    </submittedName>
</protein>
<gene>
    <name evidence="1" type="ORF">A2462_08730</name>
</gene>